<evidence type="ECO:0000313" key="2">
    <source>
        <dbReference type="EMBL" id="RBP74528.1"/>
    </source>
</evidence>
<dbReference type="AlphaFoldDB" id="A0A366IN79"/>
<gene>
    <name evidence="2" type="ORF">DFO65_101247</name>
</gene>
<dbReference type="RefSeq" id="WP_113902587.1">
    <property type="nucleotide sequence ID" value="NZ_QNSB01000001.1"/>
</dbReference>
<dbReference type="Gene3D" id="2.30.40.10">
    <property type="entry name" value="Urease, subunit C, domain 1"/>
    <property type="match status" value="2"/>
</dbReference>
<keyword evidence="2" id="KW-0378">Hydrolase</keyword>
<dbReference type="InterPro" id="IPR013108">
    <property type="entry name" value="Amidohydro_3"/>
</dbReference>
<protein>
    <submittedName>
        <fullName evidence="2">Amidohydrolase family protein</fullName>
    </submittedName>
</protein>
<comment type="caution">
    <text evidence="2">The sequence shown here is derived from an EMBL/GenBank/DDBJ whole genome shotgun (WGS) entry which is preliminary data.</text>
</comment>
<evidence type="ECO:0000313" key="3">
    <source>
        <dbReference type="Proteomes" id="UP000253509"/>
    </source>
</evidence>
<keyword evidence="3" id="KW-1185">Reference proteome</keyword>
<dbReference type="Proteomes" id="UP000253509">
    <property type="component" value="Unassembled WGS sequence"/>
</dbReference>
<dbReference type="Gene3D" id="3.10.310.70">
    <property type="match status" value="1"/>
</dbReference>
<dbReference type="EMBL" id="QNSB01000001">
    <property type="protein sequence ID" value="RBP74528.1"/>
    <property type="molecule type" value="Genomic_DNA"/>
</dbReference>
<dbReference type="InterPro" id="IPR032466">
    <property type="entry name" value="Metal_Hydrolase"/>
</dbReference>
<proteinExistence type="predicted"/>
<evidence type="ECO:0000259" key="1">
    <source>
        <dbReference type="Pfam" id="PF07969"/>
    </source>
</evidence>
<sequence length="309" mass="32980">MATLFDNGTIWLGADRRPSDALLVVDGVIAAVGADDVAKRLPAETDVDHVDLEGGFLMPSFGDGHAHPIFGGLEAEGPEVRGCESVEEIIAEAVRAVDAAGFQIHIHAIGDAAVRQALDAIEQAIEANGPRDRRPVIAHAQLVEATDLERFTRLGVIANMQPLWAQLDGLMTVLTVPRLGEERARQQYRMRTILDDGGLLAFGSDWPCSSGTPLEGLAVATSRQTEDGDPDGGWTPEEIVDTARALDAYTATVAHQAFADLTPAPWGRIRPGARADLVHLDADPSKSHGWALADLRIRTTYLGGVAVHS</sequence>
<dbReference type="Pfam" id="PF07969">
    <property type="entry name" value="Amidohydro_3"/>
    <property type="match status" value="1"/>
</dbReference>
<dbReference type="SUPFAM" id="SSF51338">
    <property type="entry name" value="Composite domain of metallo-dependent hydrolases"/>
    <property type="match status" value="1"/>
</dbReference>
<dbReference type="SUPFAM" id="SSF51556">
    <property type="entry name" value="Metallo-dependent hydrolases"/>
    <property type="match status" value="1"/>
</dbReference>
<dbReference type="GO" id="GO:0016810">
    <property type="term" value="F:hydrolase activity, acting on carbon-nitrogen (but not peptide) bonds"/>
    <property type="evidence" value="ECO:0007669"/>
    <property type="project" value="InterPro"/>
</dbReference>
<organism evidence="2 3">
    <name type="scientific">Brevibacterium celere</name>
    <dbReference type="NCBI Taxonomy" id="225845"/>
    <lineage>
        <taxon>Bacteria</taxon>
        <taxon>Bacillati</taxon>
        <taxon>Actinomycetota</taxon>
        <taxon>Actinomycetes</taxon>
        <taxon>Micrococcales</taxon>
        <taxon>Brevibacteriaceae</taxon>
        <taxon>Brevibacterium</taxon>
    </lineage>
</organism>
<dbReference type="PANTHER" id="PTHR22642">
    <property type="entry name" value="IMIDAZOLONEPROPIONASE"/>
    <property type="match status" value="1"/>
</dbReference>
<feature type="domain" description="Amidohydrolase 3" evidence="1">
    <location>
        <begin position="87"/>
        <end position="308"/>
    </location>
</feature>
<name>A0A366IN79_9MICO</name>
<dbReference type="Gene3D" id="3.20.20.140">
    <property type="entry name" value="Metal-dependent hydrolases"/>
    <property type="match status" value="2"/>
</dbReference>
<dbReference type="PANTHER" id="PTHR22642:SF2">
    <property type="entry name" value="PROTEIN LONG AFTER FAR-RED 3"/>
    <property type="match status" value="1"/>
</dbReference>
<reference evidence="2 3" key="1">
    <citation type="submission" date="2018-06" db="EMBL/GenBank/DDBJ databases">
        <title>Freshwater and sediment microbial communities from various areas in North America, analyzing microbe dynamics in response to fracking.</title>
        <authorList>
            <person name="Lamendella R."/>
        </authorList>
    </citation>
    <scope>NUCLEOTIDE SEQUENCE [LARGE SCALE GENOMIC DNA]</scope>
    <source>
        <strain evidence="2 3">3b_TX</strain>
    </source>
</reference>
<dbReference type="InterPro" id="IPR011059">
    <property type="entry name" value="Metal-dep_hydrolase_composite"/>
</dbReference>
<accession>A0A366IN79</accession>